<evidence type="ECO:0000313" key="1">
    <source>
        <dbReference type="EMBL" id="GAA4403103.1"/>
    </source>
</evidence>
<evidence type="ECO:0008006" key="3">
    <source>
        <dbReference type="Google" id="ProtNLM"/>
    </source>
</evidence>
<dbReference type="EMBL" id="BAABHB010000003">
    <property type="protein sequence ID" value="GAA4403103.1"/>
    <property type="molecule type" value="Genomic_DNA"/>
</dbReference>
<organism evidence="1 2">
    <name type="scientific">Nibrella viscosa</name>
    <dbReference type="NCBI Taxonomy" id="1084524"/>
    <lineage>
        <taxon>Bacteria</taxon>
        <taxon>Pseudomonadati</taxon>
        <taxon>Bacteroidota</taxon>
        <taxon>Cytophagia</taxon>
        <taxon>Cytophagales</taxon>
        <taxon>Spirosomataceae</taxon>
        <taxon>Nibrella</taxon>
    </lineage>
</organism>
<proteinExistence type="predicted"/>
<evidence type="ECO:0000313" key="2">
    <source>
        <dbReference type="Proteomes" id="UP001500936"/>
    </source>
</evidence>
<dbReference type="Proteomes" id="UP001500936">
    <property type="component" value="Unassembled WGS sequence"/>
</dbReference>
<reference evidence="2" key="1">
    <citation type="journal article" date="2019" name="Int. J. Syst. Evol. Microbiol.">
        <title>The Global Catalogue of Microorganisms (GCM) 10K type strain sequencing project: providing services to taxonomists for standard genome sequencing and annotation.</title>
        <authorList>
            <consortium name="The Broad Institute Genomics Platform"/>
            <consortium name="The Broad Institute Genome Sequencing Center for Infectious Disease"/>
            <person name="Wu L."/>
            <person name="Ma J."/>
        </authorList>
    </citation>
    <scope>NUCLEOTIDE SEQUENCE [LARGE SCALE GENOMIC DNA]</scope>
    <source>
        <strain evidence="2">JCM 17925</strain>
    </source>
</reference>
<dbReference type="RefSeq" id="WP_345266331.1">
    <property type="nucleotide sequence ID" value="NZ_BAABHB010000003.1"/>
</dbReference>
<sequence>MSVRSGMLWLIAFMVGLYTPAEAQPFSQSDKIKIAQNACRLIQDKYLVNMEILTRYETDQPIEALRNHINGLVRDAFRSRDVLVFNEFRSAANAYTTIDEYVKDCRIFSGGNPIINNLAFDEARYDMQRTPDGMPYINVYLDKQVKGADKKGKAFQFQNLTEFRVMFVYDKQLDLYHTFKIAGINKVETWPSTAFTVTARDIKAAEHKSKDLTAVLTTLAQKLKAALPVSAQRLVLEMFTYNRCGINDGLSDRIFATFSNCLEKQNVSVVSPARSEDGNLVVRGYYQEDLNSLRLVAELVDLHANRILAKVENADLPLSWISEHNLSLKPAHYQQVAAIRDTLQQHTPPAKIALAVELRTDRGRTSIEYWEGNQFFFEAKANRPCHLRLLYLLADGTKTLLEANFEIKPGQENRFVRIAPGIKFICAAPFGTEHVLVYAAEEPFCPIPTTPNRTAYVRKERDYDELVGSLPEIMKAAKCTRSRKAVAEDRLQITTRPITKAD</sequence>
<comment type="caution">
    <text evidence="1">The sequence shown here is derived from an EMBL/GenBank/DDBJ whole genome shotgun (WGS) entry which is preliminary data.</text>
</comment>
<accession>A0ABP8KB74</accession>
<keyword evidence="2" id="KW-1185">Reference proteome</keyword>
<protein>
    <recommendedName>
        <fullName evidence="3">DUF4384 domain-containing protein</fullName>
    </recommendedName>
</protein>
<name>A0ABP8KB74_9BACT</name>
<gene>
    <name evidence="1" type="ORF">GCM10023187_18850</name>
</gene>